<name>A0A6J5M234_9CAUD</name>
<reference evidence="1" key="1">
    <citation type="submission" date="2020-04" db="EMBL/GenBank/DDBJ databases">
        <authorList>
            <person name="Chiriac C."/>
            <person name="Salcher M."/>
            <person name="Ghai R."/>
            <person name="Kavagutti S V."/>
        </authorList>
    </citation>
    <scope>NUCLEOTIDE SEQUENCE</scope>
</reference>
<dbReference type="EMBL" id="LR796380">
    <property type="protein sequence ID" value="CAB4140814.1"/>
    <property type="molecule type" value="Genomic_DNA"/>
</dbReference>
<gene>
    <name evidence="1" type="ORF">UFOVP395_149</name>
</gene>
<organism evidence="1">
    <name type="scientific">uncultured Caudovirales phage</name>
    <dbReference type="NCBI Taxonomy" id="2100421"/>
    <lineage>
        <taxon>Viruses</taxon>
        <taxon>Duplodnaviria</taxon>
        <taxon>Heunggongvirae</taxon>
        <taxon>Uroviricota</taxon>
        <taxon>Caudoviricetes</taxon>
        <taxon>Peduoviridae</taxon>
        <taxon>Maltschvirus</taxon>
        <taxon>Maltschvirus maltsch</taxon>
    </lineage>
</organism>
<proteinExistence type="predicted"/>
<evidence type="ECO:0000313" key="1">
    <source>
        <dbReference type="EMBL" id="CAB4140814.1"/>
    </source>
</evidence>
<sequence>MAYLNHNIPTITCLIRNEYLFNHEKGHGEYSLCDVHSVASIEKRVPLFEAFLENGVNWTRRPISAFCWKPCEPEPLFNHMYWDCFSHYVDVQVRARMAGLRAELVRWNGSKAEGTYMFTLDWSFENKSMMDTNFSETPEHKCAHVFKMDHGNFYAYPNNRIIWYDSAWTKNRITGNPGFKIDMNVYSVENMIRKETDDSYFYEVKDAL</sequence>
<protein>
    <submittedName>
        <fullName evidence="1">Uncharacterized protein</fullName>
    </submittedName>
</protein>
<accession>A0A6J5M234</accession>